<accession>A0A0X3TZN4</accession>
<protein>
    <submittedName>
        <fullName evidence="1">Uncharacterized protein</fullName>
    </submittedName>
</protein>
<dbReference type="AlphaFoldDB" id="A0A0X3TZN4"/>
<name>A0A0X3TZN4_9RHOB</name>
<keyword evidence="2" id="KW-1185">Reference proteome</keyword>
<dbReference type="Proteomes" id="UP000053690">
    <property type="component" value="Unassembled WGS sequence"/>
</dbReference>
<evidence type="ECO:0000313" key="2">
    <source>
        <dbReference type="Proteomes" id="UP000053690"/>
    </source>
</evidence>
<dbReference type="EMBL" id="LQBP01000005">
    <property type="protein sequence ID" value="KUJ78840.1"/>
    <property type="molecule type" value="Genomic_DNA"/>
</dbReference>
<dbReference type="RefSeq" id="WP_068336570.1">
    <property type="nucleotide sequence ID" value="NZ_LQBP01000005.1"/>
</dbReference>
<organism evidence="1 2">
    <name type="scientific">Ruegeria profundi</name>
    <dbReference type="NCBI Taxonomy" id="1685378"/>
    <lineage>
        <taxon>Bacteria</taxon>
        <taxon>Pseudomonadati</taxon>
        <taxon>Pseudomonadota</taxon>
        <taxon>Alphaproteobacteria</taxon>
        <taxon>Rhodobacterales</taxon>
        <taxon>Roseobacteraceae</taxon>
        <taxon>Ruegeria</taxon>
    </lineage>
</organism>
<proteinExistence type="predicted"/>
<comment type="caution">
    <text evidence="1">The sequence shown here is derived from an EMBL/GenBank/DDBJ whole genome shotgun (WGS) entry which is preliminary data.</text>
</comment>
<evidence type="ECO:0000313" key="1">
    <source>
        <dbReference type="EMBL" id="KUJ78840.1"/>
    </source>
</evidence>
<sequence>MSLDFQSYKLLKTALWPIRDQIKWNHLDQGLARGFGFPDSYGLQLALKSPSPDDRTVLPVVRFDVEAFLKRMNELGYRPEPDYRDPHASLWAVAVTALSIIEPTRFLEVLKRTSLSGPIVRLDVTSGDWKKQVEGYRDALTRHWGIGTPGYRDTANGKPWVTWKVGMPLRWKRGVELEIDNSLVEVGQGGNFSRKLDESDAARIRAIKAETGESPDEFFSRILTDLRPYFPGLEDNDIDPIEDVTFSEAGLMVHCSLDNRRTLGMGCSLHFEKIPFRHLRSVA</sequence>
<gene>
    <name evidence="1" type="ORF">AVO44_10625</name>
</gene>
<dbReference type="OrthoDB" id="9802896at2"/>
<reference evidence="2" key="1">
    <citation type="submission" date="2015-12" db="EMBL/GenBank/DDBJ databases">
        <authorList>
            <person name="Zhang G."/>
            <person name="Stingl U."/>
        </authorList>
    </citation>
    <scope>NUCLEOTIDE SEQUENCE [LARGE SCALE GENOMIC DNA]</scope>
    <source>
        <strain evidence="2">ZGT108</strain>
    </source>
</reference>